<evidence type="ECO:0000313" key="1">
    <source>
        <dbReference type="EMBL" id="JAD33191.1"/>
    </source>
</evidence>
<accession>A0A0A8Z322</accession>
<proteinExistence type="predicted"/>
<name>A0A0A8Z322_ARUDO</name>
<dbReference type="EMBL" id="GBRH01264704">
    <property type="protein sequence ID" value="JAD33191.1"/>
    <property type="molecule type" value="Transcribed_RNA"/>
</dbReference>
<reference evidence="1" key="2">
    <citation type="journal article" date="2015" name="Data Brief">
        <title>Shoot transcriptome of the giant reed, Arundo donax.</title>
        <authorList>
            <person name="Barrero R.A."/>
            <person name="Guerrero F.D."/>
            <person name="Moolhuijzen P."/>
            <person name="Goolsby J.A."/>
            <person name="Tidwell J."/>
            <person name="Bellgard S.E."/>
            <person name="Bellgard M.I."/>
        </authorList>
    </citation>
    <scope>NUCLEOTIDE SEQUENCE</scope>
    <source>
        <tissue evidence="1">Shoot tissue taken approximately 20 cm above the soil surface</tissue>
    </source>
</reference>
<sequence>MGTSLDYYGNSELHRFRMWFCASFLYRCFL</sequence>
<organism evidence="1">
    <name type="scientific">Arundo donax</name>
    <name type="common">Giant reed</name>
    <name type="synonym">Donax arundinaceus</name>
    <dbReference type="NCBI Taxonomy" id="35708"/>
    <lineage>
        <taxon>Eukaryota</taxon>
        <taxon>Viridiplantae</taxon>
        <taxon>Streptophyta</taxon>
        <taxon>Embryophyta</taxon>
        <taxon>Tracheophyta</taxon>
        <taxon>Spermatophyta</taxon>
        <taxon>Magnoliopsida</taxon>
        <taxon>Liliopsida</taxon>
        <taxon>Poales</taxon>
        <taxon>Poaceae</taxon>
        <taxon>PACMAD clade</taxon>
        <taxon>Arundinoideae</taxon>
        <taxon>Arundineae</taxon>
        <taxon>Arundo</taxon>
    </lineage>
</organism>
<protein>
    <submittedName>
        <fullName evidence="1">Uncharacterized protein</fullName>
    </submittedName>
</protein>
<reference evidence="1" key="1">
    <citation type="submission" date="2014-09" db="EMBL/GenBank/DDBJ databases">
        <authorList>
            <person name="Magalhaes I.L.F."/>
            <person name="Oliveira U."/>
            <person name="Santos F.R."/>
            <person name="Vidigal T.H.D.A."/>
            <person name="Brescovit A.D."/>
            <person name="Santos A.J."/>
        </authorList>
    </citation>
    <scope>NUCLEOTIDE SEQUENCE</scope>
    <source>
        <tissue evidence="1">Shoot tissue taken approximately 20 cm above the soil surface</tissue>
    </source>
</reference>
<dbReference type="AlphaFoldDB" id="A0A0A8Z322"/>